<dbReference type="Proteomes" id="UP001178508">
    <property type="component" value="Chromosome 21"/>
</dbReference>
<gene>
    <name evidence="2" type="ORF">XNOV1_A003955</name>
</gene>
<keyword evidence="3" id="KW-1185">Reference proteome</keyword>
<name>A0AAV1HCU6_XYRNO</name>
<organism evidence="2 3">
    <name type="scientific">Xyrichtys novacula</name>
    <name type="common">Pearly razorfish</name>
    <name type="synonym">Hemipteronotus novacula</name>
    <dbReference type="NCBI Taxonomy" id="13765"/>
    <lineage>
        <taxon>Eukaryota</taxon>
        <taxon>Metazoa</taxon>
        <taxon>Chordata</taxon>
        <taxon>Craniata</taxon>
        <taxon>Vertebrata</taxon>
        <taxon>Euteleostomi</taxon>
        <taxon>Actinopterygii</taxon>
        <taxon>Neopterygii</taxon>
        <taxon>Teleostei</taxon>
        <taxon>Neoteleostei</taxon>
        <taxon>Acanthomorphata</taxon>
        <taxon>Eupercaria</taxon>
        <taxon>Labriformes</taxon>
        <taxon>Labridae</taxon>
        <taxon>Xyrichtys</taxon>
    </lineage>
</organism>
<sequence length="66" mass="6967">MAFPSTDNALCPTKEALIQALGPRLALSGPPKAQKGPRSRPTTTCGGAKRNICVTRVEETSLSFSH</sequence>
<dbReference type="EMBL" id="OY660884">
    <property type="protein sequence ID" value="CAJ1083470.1"/>
    <property type="molecule type" value="Genomic_DNA"/>
</dbReference>
<evidence type="ECO:0000313" key="3">
    <source>
        <dbReference type="Proteomes" id="UP001178508"/>
    </source>
</evidence>
<dbReference type="AlphaFoldDB" id="A0AAV1HCU6"/>
<evidence type="ECO:0000313" key="2">
    <source>
        <dbReference type="EMBL" id="CAJ1083470.1"/>
    </source>
</evidence>
<reference evidence="2" key="1">
    <citation type="submission" date="2023-08" db="EMBL/GenBank/DDBJ databases">
        <authorList>
            <person name="Alioto T."/>
            <person name="Alioto T."/>
            <person name="Gomez Garrido J."/>
        </authorList>
    </citation>
    <scope>NUCLEOTIDE SEQUENCE</scope>
</reference>
<accession>A0AAV1HCU6</accession>
<evidence type="ECO:0000256" key="1">
    <source>
        <dbReference type="SAM" id="MobiDB-lite"/>
    </source>
</evidence>
<protein>
    <submittedName>
        <fullName evidence="2">Uncharacterized protein</fullName>
    </submittedName>
</protein>
<feature type="region of interest" description="Disordered" evidence="1">
    <location>
        <begin position="24"/>
        <end position="47"/>
    </location>
</feature>
<proteinExistence type="predicted"/>